<evidence type="ECO:0000256" key="5">
    <source>
        <dbReference type="ARBA" id="ARBA00022842"/>
    </source>
</evidence>
<evidence type="ECO:0000313" key="13">
    <source>
        <dbReference type="Proteomes" id="UP000243217"/>
    </source>
</evidence>
<comment type="caution">
    <text evidence="12">The sequence shown here is derived from an EMBL/GenBank/DDBJ whole genome shotgun (WGS) entry which is preliminary data.</text>
</comment>
<dbReference type="InterPro" id="IPR005135">
    <property type="entry name" value="Endo/exonuclease/phosphatase"/>
</dbReference>
<feature type="active site" description="Proton acceptor" evidence="6">
    <location>
        <position position="347"/>
    </location>
</feature>
<feature type="region of interest" description="Disordered" evidence="10">
    <location>
        <begin position="1"/>
        <end position="82"/>
    </location>
</feature>
<gene>
    <name evidence="12" type="ORF">THRCLA_01310</name>
</gene>
<keyword evidence="4" id="KW-0378">Hydrolase</keyword>
<evidence type="ECO:0000256" key="6">
    <source>
        <dbReference type="PIRSR" id="PIRSR604808-1"/>
    </source>
</evidence>
<dbReference type="Proteomes" id="UP000243217">
    <property type="component" value="Unassembled WGS sequence"/>
</dbReference>
<dbReference type="InterPro" id="IPR004808">
    <property type="entry name" value="AP_endonuc_1"/>
</dbReference>
<dbReference type="GO" id="GO:0003906">
    <property type="term" value="F:DNA-(apurinic or apyrimidinic site) endonuclease activity"/>
    <property type="evidence" value="ECO:0007669"/>
    <property type="project" value="TreeGrafter"/>
</dbReference>
<feature type="active site" description="Proton donor/acceptor" evidence="6">
    <location>
        <position position="210"/>
    </location>
</feature>
<dbReference type="PROSITE" id="PS00727">
    <property type="entry name" value="AP_NUCLEASE_F1_2"/>
    <property type="match status" value="1"/>
</dbReference>
<dbReference type="OrthoDB" id="498125at2759"/>
<evidence type="ECO:0000256" key="7">
    <source>
        <dbReference type="PIRSR" id="PIRSR604808-2"/>
    </source>
</evidence>
<comment type="cofactor">
    <cofactor evidence="1">
        <name>Mn(2+)</name>
        <dbReference type="ChEBI" id="CHEBI:29035"/>
    </cofactor>
</comment>
<dbReference type="PROSITE" id="PS00728">
    <property type="entry name" value="AP_NUCLEASE_F1_3"/>
    <property type="match status" value="1"/>
</dbReference>
<dbReference type="EC" id="3.1.-.-" evidence="9"/>
<feature type="domain" description="Endonuclease/exonuclease/phosphatase" evidence="11">
    <location>
        <begin position="103"/>
        <end position="347"/>
    </location>
</feature>
<evidence type="ECO:0000256" key="3">
    <source>
        <dbReference type="ARBA" id="ARBA00022723"/>
    </source>
</evidence>
<dbReference type="GO" id="GO:0008311">
    <property type="term" value="F:double-stranded DNA 3'-5' DNA exonuclease activity"/>
    <property type="evidence" value="ECO:0007669"/>
    <property type="project" value="TreeGrafter"/>
</dbReference>
<dbReference type="PANTHER" id="PTHR22748:SF6">
    <property type="entry name" value="DNA-(APURINIC OR APYRIMIDINIC SITE) ENDONUCLEASE"/>
    <property type="match status" value="1"/>
</dbReference>
<feature type="compositionally biased region" description="Basic and acidic residues" evidence="10">
    <location>
        <begin position="24"/>
        <end position="59"/>
    </location>
</feature>
<feature type="site" description="Transition state stabilizer" evidence="8">
    <location>
        <position position="252"/>
    </location>
</feature>
<evidence type="ECO:0000313" key="12">
    <source>
        <dbReference type="EMBL" id="OQS06656.1"/>
    </source>
</evidence>
<dbReference type="STRING" id="74557.A0A1W0A8P7"/>
<evidence type="ECO:0000256" key="10">
    <source>
        <dbReference type="SAM" id="MobiDB-lite"/>
    </source>
</evidence>
<name>A0A1W0A8P7_9STRA</name>
<dbReference type="GO" id="GO:0008081">
    <property type="term" value="F:phosphoric diester hydrolase activity"/>
    <property type="evidence" value="ECO:0007669"/>
    <property type="project" value="TreeGrafter"/>
</dbReference>
<dbReference type="EMBL" id="JNBS01000318">
    <property type="protein sequence ID" value="OQS06656.1"/>
    <property type="molecule type" value="Genomic_DNA"/>
</dbReference>
<evidence type="ECO:0000256" key="1">
    <source>
        <dbReference type="ARBA" id="ARBA00001936"/>
    </source>
</evidence>
<keyword evidence="5 7" id="KW-0460">Magnesium</keyword>
<dbReference type="NCBIfam" id="TIGR00633">
    <property type="entry name" value="xth"/>
    <property type="match status" value="1"/>
</dbReference>
<evidence type="ECO:0000256" key="2">
    <source>
        <dbReference type="ARBA" id="ARBA00007092"/>
    </source>
</evidence>
<dbReference type="NCBIfam" id="TIGR00195">
    <property type="entry name" value="exoDNase_III"/>
    <property type="match status" value="1"/>
</dbReference>
<comment type="cofactor">
    <cofactor evidence="7 9">
        <name>Mg(2+)</name>
        <dbReference type="ChEBI" id="CHEBI:18420"/>
    </cofactor>
    <cofactor evidence="7 9">
        <name>Mn(2+)</name>
        <dbReference type="ChEBI" id="CHEBI:29035"/>
    </cofactor>
    <text evidence="7 9">Probably binds two magnesium or manganese ions per subunit.</text>
</comment>
<feature type="site" description="Interaction with DNA substrate" evidence="8">
    <location>
        <position position="347"/>
    </location>
</feature>
<keyword evidence="9" id="KW-0227">DNA damage</keyword>
<dbReference type="GO" id="GO:0046872">
    <property type="term" value="F:metal ion binding"/>
    <property type="evidence" value="ECO:0007669"/>
    <property type="project" value="UniProtKB-KW"/>
</dbReference>
<dbReference type="GO" id="GO:0003677">
    <property type="term" value="F:DNA binding"/>
    <property type="evidence" value="ECO:0007669"/>
    <property type="project" value="InterPro"/>
</dbReference>
<dbReference type="GO" id="GO:0005634">
    <property type="term" value="C:nucleus"/>
    <property type="evidence" value="ECO:0007669"/>
    <property type="project" value="TreeGrafter"/>
</dbReference>
<feature type="active site" description="Proton donor/acceptor" evidence="6">
    <location>
        <position position="250"/>
    </location>
</feature>
<keyword evidence="3 7" id="KW-0479">Metal-binding</keyword>
<feature type="binding site" evidence="7">
    <location>
        <position position="346"/>
    </location>
    <ligand>
        <name>Mg(2+)</name>
        <dbReference type="ChEBI" id="CHEBI:18420"/>
        <label>1</label>
    </ligand>
</feature>
<feature type="binding site" evidence="7">
    <location>
        <position position="135"/>
    </location>
    <ligand>
        <name>Mg(2+)</name>
        <dbReference type="ChEBI" id="CHEBI:18420"/>
        <label>1</label>
    </ligand>
</feature>
<evidence type="ECO:0000259" key="11">
    <source>
        <dbReference type="Pfam" id="PF03372"/>
    </source>
</evidence>
<feature type="binding site" evidence="7">
    <location>
        <position position="252"/>
    </location>
    <ligand>
        <name>Mg(2+)</name>
        <dbReference type="ChEBI" id="CHEBI:18420"/>
        <label>1</label>
    </ligand>
</feature>
<dbReference type="SUPFAM" id="SSF56219">
    <property type="entry name" value="DNase I-like"/>
    <property type="match status" value="1"/>
</dbReference>
<evidence type="ECO:0000256" key="8">
    <source>
        <dbReference type="PIRSR" id="PIRSR604808-3"/>
    </source>
</evidence>
<keyword evidence="13" id="KW-1185">Reference proteome</keyword>
<proteinExistence type="inferred from homology"/>
<organism evidence="12 13">
    <name type="scientific">Thraustotheca clavata</name>
    <dbReference type="NCBI Taxonomy" id="74557"/>
    <lineage>
        <taxon>Eukaryota</taxon>
        <taxon>Sar</taxon>
        <taxon>Stramenopiles</taxon>
        <taxon>Oomycota</taxon>
        <taxon>Saprolegniomycetes</taxon>
        <taxon>Saprolegniales</taxon>
        <taxon>Achlyaceae</taxon>
        <taxon>Thraustotheca</taxon>
    </lineage>
</organism>
<dbReference type="Pfam" id="PF03372">
    <property type="entry name" value="Exo_endo_phos"/>
    <property type="match status" value="1"/>
</dbReference>
<dbReference type="GO" id="GO:0006284">
    <property type="term" value="P:base-excision repair"/>
    <property type="evidence" value="ECO:0007669"/>
    <property type="project" value="TreeGrafter"/>
</dbReference>
<feature type="binding site" evidence="7">
    <location>
        <position position="250"/>
    </location>
    <ligand>
        <name>Mg(2+)</name>
        <dbReference type="ChEBI" id="CHEBI:18420"/>
        <label>1</label>
    </ligand>
</feature>
<dbReference type="InterPro" id="IPR036691">
    <property type="entry name" value="Endo/exonu/phosph_ase_sf"/>
</dbReference>
<feature type="binding site" evidence="7">
    <location>
        <position position="347"/>
    </location>
    <ligand>
        <name>Mg(2+)</name>
        <dbReference type="ChEBI" id="CHEBI:18420"/>
        <label>1</label>
    </ligand>
</feature>
<keyword evidence="7" id="KW-0464">Manganese</keyword>
<feature type="binding site" evidence="7">
    <location>
        <position position="105"/>
    </location>
    <ligand>
        <name>Mg(2+)</name>
        <dbReference type="ChEBI" id="CHEBI:18420"/>
        <label>1</label>
    </ligand>
</feature>
<protein>
    <recommendedName>
        <fullName evidence="9">DNA-(apurinic or apyrimidinic site) endonuclease</fullName>
        <ecNumber evidence="9">3.1.-.-</ecNumber>
    </recommendedName>
</protein>
<evidence type="ECO:0000256" key="4">
    <source>
        <dbReference type="ARBA" id="ARBA00022801"/>
    </source>
</evidence>
<dbReference type="AlphaFoldDB" id="A0A1W0A8P7"/>
<dbReference type="PROSITE" id="PS51435">
    <property type="entry name" value="AP_NUCLEASE_F1_4"/>
    <property type="match status" value="1"/>
</dbReference>
<keyword evidence="9" id="KW-0234">DNA repair</keyword>
<reference evidence="12 13" key="1">
    <citation type="journal article" date="2014" name="Genome Biol. Evol.">
        <title>The secreted proteins of Achlya hypogyna and Thraustotheca clavata identify the ancestral oomycete secretome and reveal gene acquisitions by horizontal gene transfer.</title>
        <authorList>
            <person name="Misner I."/>
            <person name="Blouin N."/>
            <person name="Leonard G."/>
            <person name="Richards T.A."/>
            <person name="Lane C.E."/>
        </authorList>
    </citation>
    <scope>NUCLEOTIDE SEQUENCE [LARGE SCALE GENOMIC DNA]</scope>
    <source>
        <strain evidence="12 13">ATCC 34112</strain>
    </source>
</reference>
<dbReference type="InterPro" id="IPR020848">
    <property type="entry name" value="AP_endonuclease_F1_CS"/>
</dbReference>
<dbReference type="CDD" id="cd09087">
    <property type="entry name" value="Ape1-like_AP-endo"/>
    <property type="match status" value="1"/>
</dbReference>
<dbReference type="Gene3D" id="3.60.10.10">
    <property type="entry name" value="Endonuclease/exonuclease/phosphatase"/>
    <property type="match status" value="1"/>
</dbReference>
<accession>A0A1W0A8P7</accession>
<evidence type="ECO:0000256" key="9">
    <source>
        <dbReference type="RuleBase" id="RU362131"/>
    </source>
</evidence>
<dbReference type="PANTHER" id="PTHR22748">
    <property type="entry name" value="AP ENDONUCLEASE"/>
    <property type="match status" value="1"/>
</dbReference>
<feature type="site" description="Important for catalytic activity" evidence="8">
    <location>
        <position position="321"/>
    </location>
</feature>
<sequence length="357" mass="40834">MAGKRKQSTTGNPPAKRQTRGSKQSKDDVKDDDKDNDKEESPKADGWDFLKAPSKEQLKKKPAKKASVPAEDTEFPPLSEEDKHAFDDIIPLPSSTAQHRIVAWNVNGLRAVLKKDNYFRAYIAREDPDILCLSETKIDQASLGAVRQVLPQYPHQYWRCATQKGYSGTVIFSKVEPLSVLDEIVLDGKVDDEGRFIALEFERYWVVHTYVPNSGQKLDRLEYRTKKWDVAMFEKLKELEKTKPVIWCGDLNVAHQEIDIHDPKNNHKSAGFTDKERESFGTLLQDGFVDTFRHKYPEKQEYSYFSYRFGARGKNKGWRLDYFVTSSSLLPHIEDSCIRSAITGSDHLPIALTLTGF</sequence>
<comment type="similarity">
    <text evidence="2 9">Belongs to the DNA repair enzymes AP/ExoA family.</text>
</comment>